<dbReference type="EnsemblMetazoa" id="CapteT195353">
    <property type="protein sequence ID" value="CapteP195353"/>
    <property type="gene ID" value="CapteG195353"/>
</dbReference>
<keyword evidence="4" id="KW-0862">Zinc</keyword>
<evidence type="ECO:0000259" key="6">
    <source>
        <dbReference type="Pfam" id="PF00107"/>
    </source>
</evidence>
<keyword evidence="5" id="KW-0560">Oxidoreductase</keyword>
<dbReference type="GO" id="GO:0046872">
    <property type="term" value="F:metal ion binding"/>
    <property type="evidence" value="ECO:0007669"/>
    <property type="project" value="UniProtKB-KW"/>
</dbReference>
<reference evidence="10" key="1">
    <citation type="submission" date="2012-12" db="EMBL/GenBank/DDBJ databases">
        <authorList>
            <person name="Hellsten U."/>
            <person name="Grimwood J."/>
            <person name="Chapman J.A."/>
            <person name="Shapiro H."/>
            <person name="Aerts A."/>
            <person name="Otillar R.P."/>
            <person name="Terry A.Y."/>
            <person name="Boore J.L."/>
            <person name="Simakov O."/>
            <person name="Marletaz F."/>
            <person name="Cho S.-J."/>
            <person name="Edsinger-Gonzales E."/>
            <person name="Havlak P."/>
            <person name="Kuo D.-H."/>
            <person name="Larsson T."/>
            <person name="Lv J."/>
            <person name="Arendt D."/>
            <person name="Savage R."/>
            <person name="Osoegawa K."/>
            <person name="de Jong P."/>
            <person name="Lindberg D.R."/>
            <person name="Seaver E.C."/>
            <person name="Weisblat D.A."/>
            <person name="Putnam N.H."/>
            <person name="Grigoriev I.V."/>
            <person name="Rokhsar D.S."/>
        </authorList>
    </citation>
    <scope>NUCLEOTIDE SEQUENCE</scope>
    <source>
        <strain evidence="10">I ESC-2004</strain>
    </source>
</reference>
<dbReference type="InterPro" id="IPR013149">
    <property type="entry name" value="ADH-like_C"/>
</dbReference>
<evidence type="ECO:0008006" key="11">
    <source>
        <dbReference type="Google" id="ProtNLM"/>
    </source>
</evidence>
<dbReference type="InterPro" id="IPR036291">
    <property type="entry name" value="NAD(P)-bd_dom_sf"/>
</dbReference>
<dbReference type="OMA" id="VQVVGYH"/>
<evidence type="ECO:0000256" key="3">
    <source>
        <dbReference type="ARBA" id="ARBA00022723"/>
    </source>
</evidence>
<dbReference type="SUPFAM" id="SSF50129">
    <property type="entry name" value="GroES-like"/>
    <property type="match status" value="1"/>
</dbReference>
<keyword evidence="3" id="KW-0479">Metal-binding</keyword>
<dbReference type="OrthoDB" id="1879366at2759"/>
<dbReference type="GO" id="GO:0005737">
    <property type="term" value="C:cytoplasm"/>
    <property type="evidence" value="ECO:0007669"/>
    <property type="project" value="TreeGrafter"/>
</dbReference>
<dbReference type="EMBL" id="AMQN01002938">
    <property type="status" value="NOT_ANNOTATED_CDS"/>
    <property type="molecule type" value="Genomic_DNA"/>
</dbReference>
<dbReference type="EMBL" id="KB310466">
    <property type="protein sequence ID" value="ELT91524.1"/>
    <property type="molecule type" value="Genomic_DNA"/>
</dbReference>
<dbReference type="EMBL" id="AMQN01002937">
    <property type="status" value="NOT_ANNOTATED_CDS"/>
    <property type="molecule type" value="Genomic_DNA"/>
</dbReference>
<organism evidence="8">
    <name type="scientific">Capitella teleta</name>
    <name type="common">Polychaete worm</name>
    <dbReference type="NCBI Taxonomy" id="283909"/>
    <lineage>
        <taxon>Eukaryota</taxon>
        <taxon>Metazoa</taxon>
        <taxon>Spiralia</taxon>
        <taxon>Lophotrochozoa</taxon>
        <taxon>Annelida</taxon>
        <taxon>Polychaeta</taxon>
        <taxon>Sedentaria</taxon>
        <taxon>Scolecida</taxon>
        <taxon>Capitellidae</taxon>
        <taxon>Capitella</taxon>
    </lineage>
</organism>
<dbReference type="STRING" id="283909.R7TCR8"/>
<comment type="similarity">
    <text evidence="2">Belongs to the zinc-containing alcohol dehydrogenase family.</text>
</comment>
<evidence type="ECO:0000313" key="10">
    <source>
        <dbReference type="Proteomes" id="UP000014760"/>
    </source>
</evidence>
<evidence type="ECO:0000256" key="5">
    <source>
        <dbReference type="ARBA" id="ARBA00023002"/>
    </source>
</evidence>
<feature type="domain" description="Alcohol dehydrogenase-like N-terminal" evidence="7">
    <location>
        <begin position="28"/>
        <end position="148"/>
    </location>
</feature>
<reference evidence="8 10" key="2">
    <citation type="journal article" date="2013" name="Nature">
        <title>Insights into bilaterian evolution from three spiralian genomes.</title>
        <authorList>
            <person name="Simakov O."/>
            <person name="Marletaz F."/>
            <person name="Cho S.J."/>
            <person name="Edsinger-Gonzales E."/>
            <person name="Havlak P."/>
            <person name="Hellsten U."/>
            <person name="Kuo D.H."/>
            <person name="Larsson T."/>
            <person name="Lv J."/>
            <person name="Arendt D."/>
            <person name="Savage R."/>
            <person name="Osoegawa K."/>
            <person name="de Jong P."/>
            <person name="Grimwood J."/>
            <person name="Chapman J.A."/>
            <person name="Shapiro H."/>
            <person name="Aerts A."/>
            <person name="Otillar R.P."/>
            <person name="Terry A.Y."/>
            <person name="Boore J.L."/>
            <person name="Grigoriev I.V."/>
            <person name="Lindberg D.R."/>
            <person name="Seaver E.C."/>
            <person name="Weisblat D.A."/>
            <person name="Putnam N.H."/>
            <person name="Rokhsar D.S."/>
        </authorList>
    </citation>
    <scope>NUCLEOTIDE SEQUENCE</scope>
    <source>
        <strain evidence="8 10">I ESC-2004</strain>
    </source>
</reference>
<evidence type="ECO:0000259" key="7">
    <source>
        <dbReference type="Pfam" id="PF08240"/>
    </source>
</evidence>
<evidence type="ECO:0000256" key="2">
    <source>
        <dbReference type="ARBA" id="ARBA00008072"/>
    </source>
</evidence>
<dbReference type="PANTHER" id="PTHR42940:SF8">
    <property type="entry name" value="VACUOLAR PROTEIN SORTING-ASSOCIATED PROTEIN 11"/>
    <property type="match status" value="1"/>
</dbReference>
<keyword evidence="10" id="KW-1185">Reference proteome</keyword>
<dbReference type="Gene3D" id="3.40.50.720">
    <property type="entry name" value="NAD(P)-binding Rossmann-like Domain"/>
    <property type="match status" value="1"/>
</dbReference>
<dbReference type="InterPro" id="IPR011032">
    <property type="entry name" value="GroES-like_sf"/>
</dbReference>
<dbReference type="Gene3D" id="3.90.180.10">
    <property type="entry name" value="Medium-chain alcohol dehydrogenases, catalytic domain"/>
    <property type="match status" value="1"/>
</dbReference>
<protein>
    <recommendedName>
        <fullName evidence="11">Enoyl reductase (ER) domain-containing protein</fullName>
    </recommendedName>
</protein>
<evidence type="ECO:0000256" key="1">
    <source>
        <dbReference type="ARBA" id="ARBA00001947"/>
    </source>
</evidence>
<dbReference type="Pfam" id="PF00107">
    <property type="entry name" value="ADH_zinc_N"/>
    <property type="match status" value="1"/>
</dbReference>
<sequence>MKMNRKLCLVEYNKPLEFVEEPLPQPPPKGAIVKVTNTGVCHSDVHQWQNHINNKNQRFPMVMGIENLIVAHLNPHELSVGERVVVYPWRHCGECCYCLNDSALCPNRLPTHQITPNPSIRTYGTMNTDGGFQTHLAVDDVSSLLRIPEAVSSDIACLCACGGITAMNAITQIRPAIDEAIKLFGQARVALIGAGGLAQWAIQICKAFYKDKVIICIIDVQSDKLEDAKKIGADVTVCWAKEPEKTPEAVMQVIDNCGGRVNAGVDFTGRTTSLSRLVRASQMGAAIALVGLSKKETLPPLPINLFLLLGLSFHGIYVGPKKFLVQLLDMVKNGKVKPPSIHHVTLEQVTETMEKMVKGEQPGRAVVRVDSKL</sequence>
<name>R7TCR8_CAPTE</name>
<reference evidence="9" key="3">
    <citation type="submission" date="2015-06" db="UniProtKB">
        <authorList>
            <consortium name="EnsemblMetazoa"/>
        </authorList>
    </citation>
    <scope>IDENTIFICATION</scope>
</reference>
<feature type="domain" description="Alcohol dehydrogenase-like C-terminal" evidence="6">
    <location>
        <begin position="196"/>
        <end position="331"/>
    </location>
</feature>
<dbReference type="AlphaFoldDB" id="R7TCR8"/>
<dbReference type="HOGENOM" id="CLU_026673_11_2_1"/>
<proteinExistence type="inferred from homology"/>
<evidence type="ECO:0000313" key="9">
    <source>
        <dbReference type="EnsemblMetazoa" id="CapteP195353"/>
    </source>
</evidence>
<evidence type="ECO:0000313" key="8">
    <source>
        <dbReference type="EMBL" id="ELT91524.1"/>
    </source>
</evidence>
<evidence type="ECO:0000256" key="4">
    <source>
        <dbReference type="ARBA" id="ARBA00022833"/>
    </source>
</evidence>
<dbReference type="Pfam" id="PF08240">
    <property type="entry name" value="ADH_N"/>
    <property type="match status" value="1"/>
</dbReference>
<dbReference type="SUPFAM" id="SSF51735">
    <property type="entry name" value="NAD(P)-binding Rossmann-fold domains"/>
    <property type="match status" value="1"/>
</dbReference>
<accession>R7TCR8</accession>
<comment type="cofactor">
    <cofactor evidence="1">
        <name>Zn(2+)</name>
        <dbReference type="ChEBI" id="CHEBI:29105"/>
    </cofactor>
</comment>
<dbReference type="InterPro" id="IPR013154">
    <property type="entry name" value="ADH-like_N"/>
</dbReference>
<gene>
    <name evidence="8" type="ORF">CAPTEDRAFT_195353</name>
</gene>
<dbReference type="Proteomes" id="UP000014760">
    <property type="component" value="Unassembled WGS sequence"/>
</dbReference>
<dbReference type="GO" id="GO:0004022">
    <property type="term" value="F:alcohol dehydrogenase (NAD+) activity"/>
    <property type="evidence" value="ECO:0007669"/>
    <property type="project" value="TreeGrafter"/>
</dbReference>
<dbReference type="PANTHER" id="PTHR42940">
    <property type="entry name" value="ALCOHOL DEHYDROGENASE 1-RELATED"/>
    <property type="match status" value="1"/>
</dbReference>